<name>J1J4U1_9HYPH</name>
<keyword evidence="2" id="KW-1185">Reference proteome</keyword>
<sequence length="54" mass="6387">MTFRDCFVLDLKSTEWKMAEESALFMHVAQENYIPTEGCIVLVRCDMKRLLYPI</sequence>
<dbReference type="EMBL" id="AILU01000023">
    <property type="protein sequence ID" value="EJF79177.1"/>
    <property type="molecule type" value="Genomic_DNA"/>
</dbReference>
<comment type="caution">
    <text evidence="1">The sequence shown here is derived from an EMBL/GenBank/DDBJ whole genome shotgun (WGS) entry which is preliminary data.</text>
</comment>
<dbReference type="HOGENOM" id="CLU_3040788_0_0_5"/>
<evidence type="ECO:0000313" key="1">
    <source>
        <dbReference type="EMBL" id="EJF79177.1"/>
    </source>
</evidence>
<dbReference type="AlphaFoldDB" id="J1J4U1"/>
<dbReference type="Proteomes" id="UP000008947">
    <property type="component" value="Unassembled WGS sequence"/>
</dbReference>
<evidence type="ECO:0000313" key="2">
    <source>
        <dbReference type="Proteomes" id="UP000008947"/>
    </source>
</evidence>
<organism evidence="1 2">
    <name type="scientific">Candidatus Bartonella washoeensis Sb944nv</name>
    <dbReference type="NCBI Taxonomy" id="1094563"/>
    <lineage>
        <taxon>Bacteria</taxon>
        <taxon>Pseudomonadati</taxon>
        <taxon>Pseudomonadota</taxon>
        <taxon>Alphaproteobacteria</taxon>
        <taxon>Hyphomicrobiales</taxon>
        <taxon>Bartonellaceae</taxon>
        <taxon>Bartonella</taxon>
    </lineage>
</organism>
<gene>
    <name evidence="1" type="ORF">MCQ_00718</name>
</gene>
<protein>
    <submittedName>
        <fullName evidence="1">Uncharacterized protein</fullName>
    </submittedName>
</protein>
<dbReference type="RefSeq" id="WP_006923599.1">
    <property type="nucleotide sequence ID" value="NZ_JH725023.1"/>
</dbReference>
<proteinExistence type="predicted"/>
<accession>J1J4U1</accession>
<dbReference type="PATRIC" id="fig|1094563.3.peg.825"/>
<reference evidence="1 2" key="1">
    <citation type="submission" date="2012-03" db="EMBL/GenBank/DDBJ databases">
        <title>The Genome Sequence of Bartonella washoensis Sb944nv.</title>
        <authorList>
            <consortium name="The Broad Institute Genome Sequencing Platform"/>
            <consortium name="The Broad Institute Genome Sequencing Center for Infectious Disease"/>
            <person name="Feldgarden M."/>
            <person name="Kirby J."/>
            <person name="Kosoy M."/>
            <person name="Birtles R."/>
            <person name="Probert W.S."/>
            <person name="Chiaraviglio L."/>
            <person name="Young S.K."/>
            <person name="Zeng Q."/>
            <person name="Gargeya S."/>
            <person name="Fitzgerald M."/>
            <person name="Haas B."/>
            <person name="Abouelleil A."/>
            <person name="Alvarado L."/>
            <person name="Arachchi H.M."/>
            <person name="Berlin A."/>
            <person name="Chapman S.B."/>
            <person name="Gearin G."/>
            <person name="Goldberg J."/>
            <person name="Griggs A."/>
            <person name="Gujja S."/>
            <person name="Hansen M."/>
            <person name="Heiman D."/>
            <person name="Howarth C."/>
            <person name="Larimer J."/>
            <person name="Lui A."/>
            <person name="MacDonald P.J.P."/>
            <person name="McCowen C."/>
            <person name="Montmayeur A."/>
            <person name="Murphy C."/>
            <person name="Neiman D."/>
            <person name="Pearson M."/>
            <person name="Priest M."/>
            <person name="Roberts A."/>
            <person name="Saif S."/>
            <person name="Shea T."/>
            <person name="Sisk P."/>
            <person name="Stolte C."/>
            <person name="Sykes S."/>
            <person name="Wortman J."/>
            <person name="Nusbaum C."/>
            <person name="Birren B."/>
        </authorList>
    </citation>
    <scope>NUCLEOTIDE SEQUENCE [LARGE SCALE GENOMIC DNA]</scope>
    <source>
        <strain evidence="1 2">Sb944nv</strain>
    </source>
</reference>